<reference evidence="1 2" key="1">
    <citation type="journal article" date="2022" name="J. Am. Chem. Soc.">
        <title>Biosynthesis of Guanitoxin Enables Global Environmental Detection in Freshwater Cyanobacteria.</title>
        <authorList>
            <person name="Lima S.T."/>
            <person name="Fallon T.R."/>
            <person name="Cordoza J.L."/>
            <person name="Chekan J.R."/>
            <person name="Delbaje E."/>
            <person name="Hopiavuori A.R."/>
            <person name="Alvarenga D.O."/>
            <person name="Wood S.M."/>
            <person name="Luhavaya H."/>
            <person name="Baumgartner J.T."/>
            <person name="Dorr F.A."/>
            <person name="Etchegaray A."/>
            <person name="Pinto E."/>
            <person name="McKinnie S.M.K."/>
            <person name="Fiore M.F."/>
            <person name="Moore B.S."/>
        </authorList>
    </citation>
    <scope>NUCLEOTIDE SEQUENCE [LARGE SCALE GENOMIC DNA]</scope>
    <source>
        <strain evidence="1 2">ITEP-024</strain>
    </source>
</reference>
<evidence type="ECO:0000313" key="2">
    <source>
        <dbReference type="Proteomes" id="UP000826540"/>
    </source>
</evidence>
<protein>
    <submittedName>
        <fullName evidence="1">Uncharacterized protein</fullName>
    </submittedName>
</protein>
<proteinExistence type="predicted"/>
<dbReference type="RefSeq" id="WP_220610855.1">
    <property type="nucleotide sequence ID" value="NZ_CP080598.1"/>
</dbReference>
<dbReference type="EMBL" id="CP080598">
    <property type="protein sequence ID" value="QYX33027.1"/>
    <property type="molecule type" value="Genomic_DNA"/>
</dbReference>
<gene>
    <name evidence="1" type="ORF">K2F26_06735</name>
</gene>
<evidence type="ECO:0000313" key="1">
    <source>
        <dbReference type="EMBL" id="QYX33027.1"/>
    </source>
</evidence>
<accession>A0ABX8X2W5</accession>
<sequence length="229" mass="25960">MKFSFREQKINFAMVLFLSPLFATTLLGKPVLAQQTSQSDKFVATISYEVTDENGNCWRISLNHESYSSDANIQWIEEELVKFIQLQKAQVFGKVSNFRHHTKIVPIKSLKLVEGKDYKLVKSSQQISENIDTFTKDFEQVADVLSTLISPNKQVTITEINNLTKAVNNLRKSTYIVGEDMKNISKQVSSEEDLIAVKDMVKSIETVTLLLENLTPQLNQIHLAISTSD</sequence>
<keyword evidence="2" id="KW-1185">Reference proteome</keyword>
<dbReference type="Proteomes" id="UP000826540">
    <property type="component" value="Chromosome"/>
</dbReference>
<organism evidence="1 2">
    <name type="scientific">Sphaerospermopsis torques-reginae ITEP-024</name>
    <dbReference type="NCBI Taxonomy" id="984208"/>
    <lineage>
        <taxon>Bacteria</taxon>
        <taxon>Bacillati</taxon>
        <taxon>Cyanobacteriota</taxon>
        <taxon>Cyanophyceae</taxon>
        <taxon>Nostocales</taxon>
        <taxon>Aphanizomenonaceae</taxon>
        <taxon>Sphaerospermopsis</taxon>
        <taxon>Sphaerospermopsis torques-reginae</taxon>
    </lineage>
</organism>
<name>A0ABX8X2W5_9CYAN</name>